<accession>A0ABV8B7L1</accession>
<organism evidence="1 2">
    <name type="scientific">Bacillus songklensis</name>
    <dbReference type="NCBI Taxonomy" id="1069116"/>
    <lineage>
        <taxon>Bacteria</taxon>
        <taxon>Bacillati</taxon>
        <taxon>Bacillota</taxon>
        <taxon>Bacilli</taxon>
        <taxon>Bacillales</taxon>
        <taxon>Bacillaceae</taxon>
        <taxon>Bacillus</taxon>
    </lineage>
</organism>
<dbReference type="PANTHER" id="PTHR39186">
    <property type="entry name" value="DUF2071 FAMILY PROTEIN"/>
    <property type="match status" value="1"/>
</dbReference>
<reference evidence="2" key="1">
    <citation type="journal article" date="2019" name="Int. J. Syst. Evol. Microbiol.">
        <title>The Global Catalogue of Microorganisms (GCM) 10K type strain sequencing project: providing services to taxonomists for standard genome sequencing and annotation.</title>
        <authorList>
            <consortium name="The Broad Institute Genomics Platform"/>
            <consortium name="The Broad Institute Genome Sequencing Center for Infectious Disease"/>
            <person name="Wu L."/>
            <person name="Ma J."/>
        </authorList>
    </citation>
    <scope>NUCLEOTIDE SEQUENCE [LARGE SCALE GENOMIC DNA]</scope>
    <source>
        <strain evidence="2">CCUG 61889</strain>
    </source>
</reference>
<evidence type="ECO:0000313" key="2">
    <source>
        <dbReference type="Proteomes" id="UP001595752"/>
    </source>
</evidence>
<keyword evidence="2" id="KW-1185">Reference proteome</keyword>
<dbReference type="EMBL" id="JBHRZT010000068">
    <property type="protein sequence ID" value="MFC3885179.1"/>
    <property type="molecule type" value="Genomic_DNA"/>
</dbReference>
<dbReference type="Proteomes" id="UP001595752">
    <property type="component" value="Unassembled WGS sequence"/>
</dbReference>
<evidence type="ECO:0000313" key="1">
    <source>
        <dbReference type="EMBL" id="MFC3885179.1"/>
    </source>
</evidence>
<dbReference type="InterPro" id="IPR018644">
    <property type="entry name" value="DUF2071"/>
</dbReference>
<gene>
    <name evidence="1" type="ORF">ACFOU2_17570</name>
</gene>
<name>A0ABV8B7L1_9BACI</name>
<dbReference type="RefSeq" id="WP_377917331.1">
    <property type="nucleotide sequence ID" value="NZ_JBHRZT010000068.1"/>
</dbReference>
<comment type="caution">
    <text evidence="1">The sequence shown here is derived from an EMBL/GenBank/DDBJ whole genome shotgun (WGS) entry which is preliminary data.</text>
</comment>
<dbReference type="PANTHER" id="PTHR39186:SF1">
    <property type="entry name" value="DUF2071 DOMAIN-CONTAINING PROTEIN"/>
    <property type="match status" value="1"/>
</dbReference>
<proteinExistence type="predicted"/>
<protein>
    <submittedName>
        <fullName evidence="1">DUF2071 domain-containing protein</fullName>
    </submittedName>
</protein>
<sequence length="117" mass="14039">MYKELLETNHRPYPLPSSKWVMTQEWKDLLFMHWPLPPDLIKKHIPSELELDTFDGNAWISILPFKIAETFTIRSGNYTRHKHMFIETAWLSFCRVHILIKHPFFTISSHRKSFSGR</sequence>
<dbReference type="Pfam" id="PF09844">
    <property type="entry name" value="DUF2071"/>
    <property type="match status" value="1"/>
</dbReference>